<dbReference type="PANTHER" id="PTHR30026">
    <property type="entry name" value="OUTER MEMBRANE PROTEIN TOLC"/>
    <property type="match status" value="1"/>
</dbReference>
<dbReference type="OrthoDB" id="6395775at2"/>
<dbReference type="Gene3D" id="1.20.1600.10">
    <property type="entry name" value="Outer membrane efflux proteins (OEP)"/>
    <property type="match status" value="1"/>
</dbReference>
<dbReference type="PANTHER" id="PTHR30026:SF20">
    <property type="entry name" value="OUTER MEMBRANE PROTEIN TOLC"/>
    <property type="match status" value="1"/>
</dbReference>
<keyword evidence="8" id="KW-0732">Signal</keyword>
<evidence type="ECO:0000256" key="5">
    <source>
        <dbReference type="ARBA" id="ARBA00022692"/>
    </source>
</evidence>
<dbReference type="GO" id="GO:0009279">
    <property type="term" value="C:cell outer membrane"/>
    <property type="evidence" value="ECO:0007669"/>
    <property type="project" value="UniProtKB-SubCell"/>
</dbReference>
<comment type="caution">
    <text evidence="9">The sequence shown here is derived from an EMBL/GenBank/DDBJ whole genome shotgun (WGS) entry which is preliminary data.</text>
</comment>
<dbReference type="AlphaFoldDB" id="G9YFQ1"/>
<dbReference type="STRING" id="861450.HMPREF0080_00463"/>
<dbReference type="GO" id="GO:0015288">
    <property type="term" value="F:porin activity"/>
    <property type="evidence" value="ECO:0007669"/>
    <property type="project" value="TreeGrafter"/>
</dbReference>
<organism evidence="9 10">
    <name type="scientific">Anaeroglobus geminatus F0357</name>
    <dbReference type="NCBI Taxonomy" id="861450"/>
    <lineage>
        <taxon>Bacteria</taxon>
        <taxon>Bacillati</taxon>
        <taxon>Bacillota</taxon>
        <taxon>Negativicutes</taxon>
        <taxon>Veillonellales</taxon>
        <taxon>Veillonellaceae</taxon>
        <taxon>Anaeroglobus</taxon>
    </lineage>
</organism>
<evidence type="ECO:0000313" key="9">
    <source>
        <dbReference type="EMBL" id="EHM42869.1"/>
    </source>
</evidence>
<evidence type="ECO:0000256" key="4">
    <source>
        <dbReference type="ARBA" id="ARBA00022452"/>
    </source>
</evidence>
<keyword evidence="5" id="KW-0812">Transmembrane</keyword>
<dbReference type="eggNOG" id="COG1538">
    <property type="taxonomic scope" value="Bacteria"/>
</dbReference>
<dbReference type="HOGENOM" id="CLU_012817_10_6_9"/>
<dbReference type="PATRIC" id="fig|861450.3.peg.444"/>
<evidence type="ECO:0000256" key="7">
    <source>
        <dbReference type="ARBA" id="ARBA00023237"/>
    </source>
</evidence>
<comment type="subcellular location">
    <subcellularLocation>
        <location evidence="1">Cell outer membrane</location>
    </subcellularLocation>
</comment>
<dbReference type="InterPro" id="IPR051906">
    <property type="entry name" value="TolC-like"/>
</dbReference>
<keyword evidence="10" id="KW-1185">Reference proteome</keyword>
<dbReference type="SUPFAM" id="SSF56954">
    <property type="entry name" value="Outer membrane efflux proteins (OEP)"/>
    <property type="match status" value="1"/>
</dbReference>
<feature type="chain" id="PRO_5003529006" evidence="8">
    <location>
        <begin position="25"/>
        <end position="507"/>
    </location>
</feature>
<keyword evidence="3" id="KW-0813">Transport</keyword>
<dbReference type="GO" id="GO:0015562">
    <property type="term" value="F:efflux transmembrane transporter activity"/>
    <property type="evidence" value="ECO:0007669"/>
    <property type="project" value="InterPro"/>
</dbReference>
<dbReference type="EMBL" id="AGCJ01000014">
    <property type="protein sequence ID" value="EHM42869.1"/>
    <property type="molecule type" value="Genomic_DNA"/>
</dbReference>
<dbReference type="Proteomes" id="UP000005481">
    <property type="component" value="Unassembled WGS sequence"/>
</dbReference>
<evidence type="ECO:0000256" key="6">
    <source>
        <dbReference type="ARBA" id="ARBA00023136"/>
    </source>
</evidence>
<evidence type="ECO:0000313" key="10">
    <source>
        <dbReference type="Proteomes" id="UP000005481"/>
    </source>
</evidence>
<gene>
    <name evidence="9" type="ORF">HMPREF0080_00463</name>
</gene>
<evidence type="ECO:0000256" key="1">
    <source>
        <dbReference type="ARBA" id="ARBA00004442"/>
    </source>
</evidence>
<name>G9YFQ1_9FIRM</name>
<reference evidence="9 10" key="1">
    <citation type="submission" date="2011-08" db="EMBL/GenBank/DDBJ databases">
        <authorList>
            <person name="Weinstock G."/>
            <person name="Sodergren E."/>
            <person name="Clifton S."/>
            <person name="Fulton L."/>
            <person name="Fulton B."/>
            <person name="Courtney L."/>
            <person name="Fronick C."/>
            <person name="Harrison M."/>
            <person name="Strong C."/>
            <person name="Farmer C."/>
            <person name="Delahaunty K."/>
            <person name="Markovic C."/>
            <person name="Hall O."/>
            <person name="Minx P."/>
            <person name="Tomlinson C."/>
            <person name="Mitreva M."/>
            <person name="Hou S."/>
            <person name="Chen J."/>
            <person name="Wollam A."/>
            <person name="Pepin K.H."/>
            <person name="Johnson M."/>
            <person name="Bhonagiri V."/>
            <person name="Zhang X."/>
            <person name="Suruliraj S."/>
            <person name="Warren W."/>
            <person name="Chinwalla A."/>
            <person name="Mardis E.R."/>
            <person name="Wilson R.K."/>
        </authorList>
    </citation>
    <scope>NUCLEOTIDE SEQUENCE [LARGE SCALE GENOMIC DNA]</scope>
    <source>
        <strain evidence="9 10">F0357</strain>
    </source>
</reference>
<sequence length="507" mass="54698">MNKKMYKQILVAMMFSSVSTAVFAAEQDVRPVSLESMNTAVASAPLAAERQSDVPPALRETLSQKIQSNILKRAAKTVKKKGADPVIVVGRVAPNEAVQLNLPKTVCVALDYNRDIKMAHYDLKSAEYAINEARAGKMPQVDYSFSASRSSAQTGTGVSAIGNRFTNGLSVNIPLYTGGKVEGATEVAKLEKTSAQEEILRVEQQTKLDAITAYYGLLAYEQLKDVYDTSVTNLEGHVRNVTAQYNVGTVAKLDVLTSDVSLANSKTDAVTAANNVANAEASLDNILGLPVNTRLELADHSLPFNEYNMSLEEAIDYAMKYRPEVLQAALAVEKADENIGIAKAGNRPTVAVGAGRNWNDTDFPGTKNKGWQITGTVSYSLWDGGATHAKIKEAEEGLLKARENEQKVRESVQLEVKQAYLAIRSAAQKVQATQTVVTQASESFKIATVRYQAGVGINLDVLDAQLNLDKARTNNIQALYDYNVGIAALEKAMGMDVRTGVVVPTGA</sequence>
<proteinExistence type="inferred from homology"/>
<keyword evidence="6" id="KW-0472">Membrane</keyword>
<dbReference type="Pfam" id="PF02321">
    <property type="entry name" value="OEP"/>
    <property type="match status" value="2"/>
</dbReference>
<keyword evidence="7" id="KW-0998">Cell outer membrane</keyword>
<feature type="signal peptide" evidence="8">
    <location>
        <begin position="1"/>
        <end position="24"/>
    </location>
</feature>
<dbReference type="InterPro" id="IPR028351">
    <property type="entry name" value="CyaE"/>
</dbReference>
<dbReference type="GO" id="GO:1990281">
    <property type="term" value="C:efflux pump complex"/>
    <property type="evidence" value="ECO:0007669"/>
    <property type="project" value="TreeGrafter"/>
</dbReference>
<comment type="similarity">
    <text evidence="2">Belongs to the outer membrane factor (OMF) (TC 1.B.17) family.</text>
</comment>
<evidence type="ECO:0000256" key="2">
    <source>
        <dbReference type="ARBA" id="ARBA00007613"/>
    </source>
</evidence>
<keyword evidence="4" id="KW-1134">Transmembrane beta strand</keyword>
<evidence type="ECO:0000256" key="8">
    <source>
        <dbReference type="SAM" id="SignalP"/>
    </source>
</evidence>
<accession>G9YFQ1</accession>
<protein>
    <submittedName>
        <fullName evidence="9">Type I secretion outer membrane protein, TolC family</fullName>
    </submittedName>
</protein>
<dbReference type="PIRSF" id="PIRSF001892">
    <property type="entry name" value="CyaE"/>
    <property type="match status" value="1"/>
</dbReference>
<dbReference type="InterPro" id="IPR003423">
    <property type="entry name" value="OMP_efflux"/>
</dbReference>
<dbReference type="RefSeq" id="WP_006789447.1">
    <property type="nucleotide sequence ID" value="NZ_JH417570.1"/>
</dbReference>
<evidence type="ECO:0000256" key="3">
    <source>
        <dbReference type="ARBA" id="ARBA00022448"/>
    </source>
</evidence>